<name>A0AAV5RVP4_MAUHU</name>
<dbReference type="Gene3D" id="2.40.50.800">
    <property type="match status" value="1"/>
</dbReference>
<dbReference type="SUPFAM" id="SSF50249">
    <property type="entry name" value="Nucleic acid-binding proteins"/>
    <property type="match status" value="1"/>
</dbReference>
<evidence type="ECO:0000313" key="4">
    <source>
        <dbReference type="Proteomes" id="UP001377567"/>
    </source>
</evidence>
<dbReference type="AlphaFoldDB" id="A0AAV5RVP4"/>
<dbReference type="Gene3D" id="2.40.50.810">
    <property type="match status" value="1"/>
</dbReference>
<dbReference type="Proteomes" id="UP001377567">
    <property type="component" value="Unassembled WGS sequence"/>
</dbReference>
<dbReference type="Gene3D" id="2.40.50.140">
    <property type="entry name" value="Nucleic acid-binding proteins"/>
    <property type="match status" value="1"/>
</dbReference>
<feature type="region of interest" description="Disordered" evidence="1">
    <location>
        <begin position="251"/>
        <end position="270"/>
    </location>
</feature>
<evidence type="ECO:0000313" key="3">
    <source>
        <dbReference type="EMBL" id="GMM55182.1"/>
    </source>
</evidence>
<dbReference type="InterPro" id="IPR041028">
    <property type="entry name" value="Cdc13_OB4_dimer"/>
</dbReference>
<protein>
    <submittedName>
        <fullName evidence="3">Telomere-binding protein</fullName>
    </submittedName>
</protein>
<dbReference type="InterPro" id="IPR012340">
    <property type="entry name" value="NA-bd_OB-fold"/>
</dbReference>
<evidence type="ECO:0000256" key="1">
    <source>
        <dbReference type="SAM" id="MobiDB-lite"/>
    </source>
</evidence>
<accession>A0AAV5RVP4</accession>
<feature type="region of interest" description="Disordered" evidence="1">
    <location>
        <begin position="595"/>
        <end position="617"/>
    </location>
</feature>
<sequence length="781" mass="85174">MIDHDSASSNDHASDYYTPVEDAKDLESCVARAPIPVQLIACVDTVQFSKQEVVLELLTLGASVHAYLPCGNPDAQRCASVALRLLGRGLGLTFPRTPGAPWTVAALPARRLCLVHVHGTLEKCDGETTAPPRVLLEDAAPLDVGGAALSAERYHAAGDRAGGWPQAALYRLFGGLLELDCADASAFAYASLRERPAALDRLVQLLRDAREEQEPRVKRQRTIELPTEPIELPVAVPVGRTRPVESQFDFNSQAMDTQPPNSPEFKPERVDLPEPIPSITSTWDASELASTREFSGRRIYAVCVGRQPAGNKVDLYWVPREHDPAALLEPLHNCIVTTVSSDVAAEVSNHVDTRLHLAAMRREFGQGPQYTVELFPLPCGVGIAQQGENSPTRGQDSLALPREPFVQFAELQGMQPGEVRYVHMVCLLTNAFQEPLHRYADLELTDFTASALPHKRLYSRRFLGVQDALSQDSSFRAIVYPNQLEELNEEIARELGKGLVQLATDSPHGDLTHLGIVVDLLFKAEVYSGRLSFIVRGGSPVPRHTVEAGKWYAEAKPRSCLTTLYSRTREFIAQNGLRLGPAARAAYARFFPGEKTERTAGKRERPSPPPQLIPPLNADTRRYTTVDATGQFPALSATDALACDPEGCTLHQLKRLRLLGTRREGSALVLLVTDDLAADDLVPPACVLPLHIVGGPNLRYFVGGDTVDEETGAPVAASLLQGLIGGTFDFQVQPGRLHLSDGAARAVWCPVECTVEELRAQAARGERAATAAEARVKQEQY</sequence>
<dbReference type="EMBL" id="BTGD01000005">
    <property type="protein sequence ID" value="GMM55182.1"/>
    <property type="molecule type" value="Genomic_DNA"/>
</dbReference>
<dbReference type="Pfam" id="PF18233">
    <property type="entry name" value="Cdc13_OB4_dimer"/>
    <property type="match status" value="1"/>
</dbReference>
<evidence type="ECO:0000259" key="2">
    <source>
        <dbReference type="Pfam" id="PF18233"/>
    </source>
</evidence>
<gene>
    <name evidence="3" type="ORF">DAKH74_017980</name>
</gene>
<feature type="compositionally biased region" description="Basic and acidic residues" evidence="1">
    <location>
        <begin position="595"/>
        <end position="606"/>
    </location>
</feature>
<proteinExistence type="predicted"/>
<keyword evidence="4" id="KW-1185">Reference proteome</keyword>
<feature type="domain" description="Cdc13 OB4 dimerization" evidence="2">
    <location>
        <begin position="666"/>
        <end position="761"/>
    </location>
</feature>
<organism evidence="3 4">
    <name type="scientific">Maudiozyma humilis</name>
    <name type="common">Sour dough yeast</name>
    <name type="synonym">Kazachstania humilis</name>
    <dbReference type="NCBI Taxonomy" id="51915"/>
    <lineage>
        <taxon>Eukaryota</taxon>
        <taxon>Fungi</taxon>
        <taxon>Dikarya</taxon>
        <taxon>Ascomycota</taxon>
        <taxon>Saccharomycotina</taxon>
        <taxon>Saccharomycetes</taxon>
        <taxon>Saccharomycetales</taxon>
        <taxon>Saccharomycetaceae</taxon>
        <taxon>Maudiozyma</taxon>
    </lineage>
</organism>
<reference evidence="3 4" key="1">
    <citation type="journal article" date="2023" name="Elife">
        <title>Identification of key yeast species and microbe-microbe interactions impacting larval growth of Drosophila in the wild.</title>
        <authorList>
            <person name="Mure A."/>
            <person name="Sugiura Y."/>
            <person name="Maeda R."/>
            <person name="Honda K."/>
            <person name="Sakurai N."/>
            <person name="Takahashi Y."/>
            <person name="Watada M."/>
            <person name="Katoh T."/>
            <person name="Gotoh A."/>
            <person name="Gotoh Y."/>
            <person name="Taniguchi I."/>
            <person name="Nakamura K."/>
            <person name="Hayashi T."/>
            <person name="Katayama T."/>
            <person name="Uemura T."/>
            <person name="Hattori Y."/>
        </authorList>
    </citation>
    <scope>NUCLEOTIDE SEQUENCE [LARGE SCALE GENOMIC DNA]</scope>
    <source>
        <strain evidence="3 4">KH-74</strain>
    </source>
</reference>
<comment type="caution">
    <text evidence="3">The sequence shown here is derived from an EMBL/GenBank/DDBJ whole genome shotgun (WGS) entry which is preliminary data.</text>
</comment>